<dbReference type="PANTHER" id="PTHR43817">
    <property type="entry name" value="GLYCOSYL HYDROLASE"/>
    <property type="match status" value="1"/>
</dbReference>
<dbReference type="GO" id="GO:0004553">
    <property type="term" value="F:hydrolase activity, hydrolyzing O-glycosyl compounds"/>
    <property type="evidence" value="ECO:0007669"/>
    <property type="project" value="InterPro"/>
</dbReference>
<evidence type="ECO:0000256" key="3">
    <source>
        <dbReference type="ARBA" id="ARBA00022801"/>
    </source>
</evidence>
<accession>A0A3A1VPT2</accession>
<name>A0A3A1VPT2_9BACL</name>
<evidence type="ECO:0000259" key="8">
    <source>
        <dbReference type="PROSITE" id="PS51175"/>
    </source>
</evidence>
<evidence type="ECO:0000256" key="1">
    <source>
        <dbReference type="ARBA" id="ARBA00009865"/>
    </source>
</evidence>
<keyword evidence="3 6" id="KW-0378">Hydrolase</keyword>
<dbReference type="Gene3D" id="2.115.10.20">
    <property type="entry name" value="Glycosyl hydrolase domain, family 43"/>
    <property type="match status" value="1"/>
</dbReference>
<keyword evidence="7" id="KW-0812">Transmembrane</keyword>
<feature type="site" description="Important for catalytic activity, responsible for pKa modulation of the active site Glu and correct orientation of both the proton donor and substrate" evidence="5">
    <location>
        <position position="180"/>
    </location>
</feature>
<sequence length="598" mass="64264">MENGKGKTHFRVISNKRSRAAALGGLAAAILLVGVIIVLIQQSGKETNLELYNGIGGTFKNTLADIDTPDPSIAYKDGFYYMTFTHNGADVMVMKSRTLDFREAERKVVWYPPVGTRYSQSIWAPEIQFVRGSWYIYFAADDGVNENHRMYALQALSDDPMGEYEFKGQVKDETDKWAIDGLTMELDGKLYFVWSGWEGDVNIQQNTYIAPMSDPLTISGPRVKIGEPDQEWERQGGPPYIHEGQAILQKDGRTFIAYSGAGSWTPFYSIGALALTKGADPLDPSSWMKLPGPLMTQNDAGSVYGPGHNTFAPSPDGTELWNIYHATSSPFDGWNNRKARAARVEWDDSGLPVLGEPAPLEEAIEAPSGSGLIRAEHGKADEKGGLLFAGFYSAVDTEAVILLQYRNRSGAEASASLAFSGSGETVAVALPATNGDETGYAYGIVPIRGGHHQELRVEVSAADVELMTVERPKAEAEHAALRGSAEAQDHPDYSGGRAVYVGAGEEAAVTFTNLNTPKSGKYQLRLSVAGLSEGETELEVAVGGKTEKVAVPAGGRGVIQVVTVDAELGSGGNTITIGSASAAVMLDRLEIARVPMPK</sequence>
<evidence type="ECO:0000313" key="9">
    <source>
        <dbReference type="EMBL" id="RIX59460.1"/>
    </source>
</evidence>
<keyword evidence="2" id="KW-0732">Signal</keyword>
<reference evidence="9 10" key="1">
    <citation type="submission" date="2018-09" db="EMBL/GenBank/DDBJ databases">
        <title>Paenibacillus aracenensis nov. sp. isolated from a cave in southern Spain.</title>
        <authorList>
            <person name="Jurado V."/>
            <person name="Gutierrez-Patricio S."/>
            <person name="Gonzalez-Pimentel J.L."/>
            <person name="Miller A.Z."/>
            <person name="Laiz L."/>
            <person name="Saiz-Jimenez C."/>
        </authorList>
    </citation>
    <scope>NUCLEOTIDE SEQUENCE [LARGE SCALE GENOMIC DNA]</scope>
    <source>
        <strain evidence="9 10">DSM 22867</strain>
    </source>
</reference>
<keyword evidence="7" id="KW-1133">Transmembrane helix</keyword>
<keyword evidence="4 6" id="KW-0326">Glycosidase</keyword>
<dbReference type="PANTHER" id="PTHR43817:SF1">
    <property type="entry name" value="HYDROLASE, FAMILY 43, PUTATIVE (AFU_ORTHOLOGUE AFUA_3G01660)-RELATED"/>
    <property type="match status" value="1"/>
</dbReference>
<evidence type="ECO:0000256" key="2">
    <source>
        <dbReference type="ARBA" id="ARBA00022729"/>
    </source>
</evidence>
<dbReference type="Gene3D" id="2.60.120.260">
    <property type="entry name" value="Galactose-binding domain-like"/>
    <property type="match status" value="1"/>
</dbReference>
<dbReference type="Pfam" id="PF04616">
    <property type="entry name" value="Glyco_hydro_43"/>
    <property type="match status" value="1"/>
</dbReference>
<proteinExistence type="inferred from homology"/>
<dbReference type="SUPFAM" id="SSF49785">
    <property type="entry name" value="Galactose-binding domain-like"/>
    <property type="match status" value="1"/>
</dbReference>
<dbReference type="InterPro" id="IPR005084">
    <property type="entry name" value="CBM6"/>
</dbReference>
<keyword evidence="7" id="KW-0472">Membrane</keyword>
<dbReference type="InterPro" id="IPR008979">
    <property type="entry name" value="Galactose-bd-like_sf"/>
</dbReference>
<evidence type="ECO:0000256" key="4">
    <source>
        <dbReference type="ARBA" id="ARBA00023295"/>
    </source>
</evidence>
<dbReference type="GO" id="GO:0005975">
    <property type="term" value="P:carbohydrate metabolic process"/>
    <property type="evidence" value="ECO:0007669"/>
    <property type="project" value="InterPro"/>
</dbReference>
<feature type="domain" description="CBM6" evidence="8">
    <location>
        <begin position="472"/>
        <end position="592"/>
    </location>
</feature>
<organism evidence="9 10">
    <name type="scientific">Paenibacillus nanensis</name>
    <dbReference type="NCBI Taxonomy" id="393251"/>
    <lineage>
        <taxon>Bacteria</taxon>
        <taxon>Bacillati</taxon>
        <taxon>Bacillota</taxon>
        <taxon>Bacilli</taxon>
        <taxon>Bacillales</taxon>
        <taxon>Paenibacillaceae</taxon>
        <taxon>Paenibacillus</taxon>
    </lineage>
</organism>
<dbReference type="Proteomes" id="UP000266482">
    <property type="component" value="Unassembled WGS sequence"/>
</dbReference>
<protein>
    <submittedName>
        <fullName evidence="9">Alpha-N-arabinofuranosidase</fullName>
    </submittedName>
</protein>
<gene>
    <name evidence="9" type="ORF">D3P08_04745</name>
</gene>
<dbReference type="RefSeq" id="WP_119598291.1">
    <property type="nucleotide sequence ID" value="NZ_QXQA01000002.1"/>
</dbReference>
<dbReference type="AlphaFoldDB" id="A0A3A1VPT2"/>
<evidence type="ECO:0000256" key="7">
    <source>
        <dbReference type="SAM" id="Phobius"/>
    </source>
</evidence>
<dbReference type="PROSITE" id="PS51175">
    <property type="entry name" value="CBM6"/>
    <property type="match status" value="1"/>
</dbReference>
<comment type="caution">
    <text evidence="9">The sequence shown here is derived from an EMBL/GenBank/DDBJ whole genome shotgun (WGS) entry which is preliminary data.</text>
</comment>
<dbReference type="CDD" id="cd18820">
    <property type="entry name" value="GH43_LbAraf43-like"/>
    <property type="match status" value="1"/>
</dbReference>
<dbReference type="GO" id="GO:0030246">
    <property type="term" value="F:carbohydrate binding"/>
    <property type="evidence" value="ECO:0007669"/>
    <property type="project" value="InterPro"/>
</dbReference>
<feature type="transmembrane region" description="Helical" evidence="7">
    <location>
        <begin position="20"/>
        <end position="40"/>
    </location>
</feature>
<dbReference type="OrthoDB" id="177947at2"/>
<dbReference type="InterPro" id="IPR006710">
    <property type="entry name" value="Glyco_hydro_43"/>
</dbReference>
<evidence type="ECO:0000256" key="5">
    <source>
        <dbReference type="PIRSR" id="PIRSR606710-2"/>
    </source>
</evidence>
<keyword evidence="10" id="KW-1185">Reference proteome</keyword>
<evidence type="ECO:0000256" key="6">
    <source>
        <dbReference type="RuleBase" id="RU361187"/>
    </source>
</evidence>
<comment type="similarity">
    <text evidence="1 6">Belongs to the glycosyl hydrolase 43 family.</text>
</comment>
<dbReference type="InterPro" id="IPR023296">
    <property type="entry name" value="Glyco_hydro_beta-prop_sf"/>
</dbReference>
<evidence type="ECO:0000313" key="10">
    <source>
        <dbReference type="Proteomes" id="UP000266482"/>
    </source>
</evidence>
<dbReference type="SUPFAM" id="SSF75005">
    <property type="entry name" value="Arabinanase/levansucrase/invertase"/>
    <property type="match status" value="1"/>
</dbReference>
<dbReference type="EMBL" id="QXQA01000002">
    <property type="protein sequence ID" value="RIX59460.1"/>
    <property type="molecule type" value="Genomic_DNA"/>
</dbReference>